<dbReference type="Gramene" id="Psat05G0750200-T1">
    <property type="protein sequence ID" value="KAI5412900.1"/>
    <property type="gene ID" value="KIW84_057502"/>
</dbReference>
<dbReference type="EMBL" id="JAMSHJ010000005">
    <property type="protein sequence ID" value="KAI5412900.1"/>
    <property type="molecule type" value="Genomic_DNA"/>
</dbReference>
<evidence type="ECO:0000313" key="2">
    <source>
        <dbReference type="EMBL" id="KAI5412900.1"/>
    </source>
</evidence>
<accession>A0A9D4X637</accession>
<feature type="region of interest" description="Disordered" evidence="1">
    <location>
        <begin position="114"/>
        <end position="137"/>
    </location>
</feature>
<evidence type="ECO:0000256" key="1">
    <source>
        <dbReference type="SAM" id="MobiDB-lite"/>
    </source>
</evidence>
<comment type="caution">
    <text evidence="2">The sequence shown here is derived from an EMBL/GenBank/DDBJ whole genome shotgun (WGS) entry which is preliminary data.</text>
</comment>
<keyword evidence="3" id="KW-1185">Reference proteome</keyword>
<evidence type="ECO:0000313" key="3">
    <source>
        <dbReference type="Proteomes" id="UP001058974"/>
    </source>
</evidence>
<protein>
    <submittedName>
        <fullName evidence="2">Uncharacterized protein</fullName>
    </submittedName>
</protein>
<proteinExistence type="predicted"/>
<dbReference type="AlphaFoldDB" id="A0A9D4X637"/>
<sequence>MSRHQQYMVNAYHGGEICTSNDVGITFENAEICRFKISRKVTFGYFKERIESKLQNGFVAQIVYRNVVQFGNNLLKFVPLKVRDDDDVETMFVNHEFSGLDSIDLYIKFQPSQQTEEVNAPSDDEDANDPHVNDPQIPSIIPIEDVEEDDVEDENEAQADHYFTSLFEEGEGDHVEQEVENAIPINQVFFPPPYMTTLGVSSGQTSLEWPCIPHIPKEGDIDVGVIPDPLEEGSQLATPIMYKKESFTLRLEATK</sequence>
<organism evidence="2 3">
    <name type="scientific">Pisum sativum</name>
    <name type="common">Garden pea</name>
    <name type="synonym">Lathyrus oleraceus</name>
    <dbReference type="NCBI Taxonomy" id="3888"/>
    <lineage>
        <taxon>Eukaryota</taxon>
        <taxon>Viridiplantae</taxon>
        <taxon>Streptophyta</taxon>
        <taxon>Embryophyta</taxon>
        <taxon>Tracheophyta</taxon>
        <taxon>Spermatophyta</taxon>
        <taxon>Magnoliopsida</taxon>
        <taxon>eudicotyledons</taxon>
        <taxon>Gunneridae</taxon>
        <taxon>Pentapetalae</taxon>
        <taxon>rosids</taxon>
        <taxon>fabids</taxon>
        <taxon>Fabales</taxon>
        <taxon>Fabaceae</taxon>
        <taxon>Papilionoideae</taxon>
        <taxon>50 kb inversion clade</taxon>
        <taxon>NPAAA clade</taxon>
        <taxon>Hologalegina</taxon>
        <taxon>IRL clade</taxon>
        <taxon>Fabeae</taxon>
        <taxon>Lathyrus</taxon>
    </lineage>
</organism>
<gene>
    <name evidence="2" type="ORF">KIW84_057502</name>
</gene>
<name>A0A9D4X637_PEA</name>
<reference evidence="2 3" key="1">
    <citation type="journal article" date="2022" name="Nat. Genet.">
        <title>Improved pea reference genome and pan-genome highlight genomic features and evolutionary characteristics.</title>
        <authorList>
            <person name="Yang T."/>
            <person name="Liu R."/>
            <person name="Luo Y."/>
            <person name="Hu S."/>
            <person name="Wang D."/>
            <person name="Wang C."/>
            <person name="Pandey M.K."/>
            <person name="Ge S."/>
            <person name="Xu Q."/>
            <person name="Li N."/>
            <person name="Li G."/>
            <person name="Huang Y."/>
            <person name="Saxena R.K."/>
            <person name="Ji Y."/>
            <person name="Li M."/>
            <person name="Yan X."/>
            <person name="He Y."/>
            <person name="Liu Y."/>
            <person name="Wang X."/>
            <person name="Xiang C."/>
            <person name="Varshney R.K."/>
            <person name="Ding H."/>
            <person name="Gao S."/>
            <person name="Zong X."/>
        </authorList>
    </citation>
    <scope>NUCLEOTIDE SEQUENCE [LARGE SCALE GENOMIC DNA]</scope>
    <source>
        <strain evidence="2 3">cv. Zhongwan 6</strain>
    </source>
</reference>
<dbReference type="Proteomes" id="UP001058974">
    <property type="component" value="Chromosome 5"/>
</dbReference>